<feature type="domain" description="PAS" evidence="2">
    <location>
        <begin position="175"/>
        <end position="243"/>
    </location>
</feature>
<accession>X1ANM9</accession>
<dbReference type="PROSITE" id="PS50112">
    <property type="entry name" value="PAS"/>
    <property type="match status" value="3"/>
</dbReference>
<dbReference type="SMART" id="SM00065">
    <property type="entry name" value="GAF"/>
    <property type="match status" value="1"/>
</dbReference>
<dbReference type="Gene3D" id="3.30.450.40">
    <property type="match status" value="1"/>
</dbReference>
<sequence>MKDSEKAKKQLINELFDLRKKIAELENVKANHKQTEKKIAKSEELYRLIAENTGDVIALTTFSLHPVYTYVGHSVKVSTGYEPEELLGKSPFEFIHPDDKKKLLPILKNYVSAKIKKLLTGKELPPTKRIEFRFKDKAGNWRYVQSTVNIVGNKLLFITRDITECKKAEERMKQSEKKYRTLFENMPGVYYRADKDGNLIMINPEGAKLFGYNSSEDILGKNISQHLYFAPEDRKKYLKELEKNKGNLKDFELTLKKKDGSPLVISDTSHYYYDKEGNIAGVEGIFVDIAERKKVEENLRKSQQEFISLFKSSPEALVYVDEKSNILDINSQFTKLFGYTLEEIRGRNINDGMVYPQDKIEEAEYLYQKSLLSSYYNYESIRKKKNGFLFPVSISGSPVVIEGKLKGRIVSYRDITQDKQNEKLQQVLYNISKAANSPISLGQLYKTIHQELGNIMDTTNFFIALTDYQKDEVYFPYFVDEKDKDFPIINFSETNSLTVYVIKTDQPLLVDYKKLKKMIAQRELHVVGSITDKSIWLGVPLKVEDRVIGAMAVQSYTDSKLYSKKDIKIMEFVSEQVATAIERKRMEEELKRLAHYDILTGAYNRGYGLELLQRQLKLSKRDKSPLLLAYGDLDNLKDINDEFGHEEGDRAMVQVAKLFKSILREVDIITRMGGDEFLLIFLDSSLNEIPIIRKRLSNELARLNQISKKPYKIGFSTGFSNYDPANPQPMDELIRIADQMMYEEKKSKNKGIL</sequence>
<dbReference type="InterPro" id="IPR029787">
    <property type="entry name" value="Nucleotide_cyclase"/>
</dbReference>
<dbReference type="Pfam" id="PF13426">
    <property type="entry name" value="PAS_9"/>
    <property type="match status" value="1"/>
</dbReference>
<dbReference type="InterPro" id="IPR043128">
    <property type="entry name" value="Rev_trsase/Diguanyl_cyclase"/>
</dbReference>
<dbReference type="CDD" id="cd01949">
    <property type="entry name" value="GGDEF"/>
    <property type="match status" value="1"/>
</dbReference>
<evidence type="ECO:0000313" key="5">
    <source>
        <dbReference type="EMBL" id="GAG61461.1"/>
    </source>
</evidence>
<feature type="domain" description="PAS" evidence="2">
    <location>
        <begin position="302"/>
        <end position="374"/>
    </location>
</feature>
<dbReference type="SUPFAM" id="SSF55785">
    <property type="entry name" value="PYP-like sensor domain (PAS domain)"/>
    <property type="match status" value="3"/>
</dbReference>
<dbReference type="SUPFAM" id="SSF55073">
    <property type="entry name" value="Nucleotide cyclase"/>
    <property type="match status" value="1"/>
</dbReference>
<evidence type="ECO:0000259" key="2">
    <source>
        <dbReference type="PROSITE" id="PS50112"/>
    </source>
</evidence>
<dbReference type="InterPro" id="IPR000160">
    <property type="entry name" value="GGDEF_dom"/>
</dbReference>
<dbReference type="SMART" id="SM00091">
    <property type="entry name" value="PAS"/>
    <property type="match status" value="3"/>
</dbReference>
<feature type="coiled-coil region" evidence="1">
    <location>
        <begin position="1"/>
        <end position="45"/>
    </location>
</feature>
<dbReference type="GO" id="GO:0006355">
    <property type="term" value="P:regulation of DNA-templated transcription"/>
    <property type="evidence" value="ECO:0007669"/>
    <property type="project" value="InterPro"/>
</dbReference>
<dbReference type="PROSITE" id="PS50113">
    <property type="entry name" value="PAC"/>
    <property type="match status" value="1"/>
</dbReference>
<dbReference type="Pfam" id="PF00990">
    <property type="entry name" value="GGDEF"/>
    <property type="match status" value="1"/>
</dbReference>
<evidence type="ECO:0000259" key="4">
    <source>
        <dbReference type="PROSITE" id="PS50887"/>
    </source>
</evidence>
<dbReference type="InterPro" id="IPR035965">
    <property type="entry name" value="PAS-like_dom_sf"/>
</dbReference>
<dbReference type="InterPro" id="IPR001610">
    <property type="entry name" value="PAC"/>
</dbReference>
<dbReference type="AlphaFoldDB" id="X1ANM9"/>
<feature type="domain" description="PAS" evidence="2">
    <location>
        <begin position="42"/>
        <end position="114"/>
    </location>
</feature>
<comment type="caution">
    <text evidence="5">The sequence shown here is derived from an EMBL/GenBank/DDBJ whole genome shotgun (WGS) entry which is preliminary data.</text>
</comment>
<dbReference type="Pfam" id="PF08447">
    <property type="entry name" value="PAS_3"/>
    <property type="match status" value="1"/>
</dbReference>
<evidence type="ECO:0000259" key="3">
    <source>
        <dbReference type="PROSITE" id="PS50113"/>
    </source>
</evidence>
<feature type="domain" description="PAC" evidence="3">
    <location>
        <begin position="249"/>
        <end position="301"/>
    </location>
</feature>
<dbReference type="PROSITE" id="PS50887">
    <property type="entry name" value="GGDEF"/>
    <property type="match status" value="1"/>
</dbReference>
<dbReference type="PANTHER" id="PTHR44757">
    <property type="entry name" value="DIGUANYLATE CYCLASE DGCP"/>
    <property type="match status" value="1"/>
</dbReference>
<dbReference type="Gene3D" id="3.30.70.270">
    <property type="match status" value="1"/>
</dbReference>
<protein>
    <submittedName>
        <fullName evidence="5">Uncharacterized protein</fullName>
    </submittedName>
</protein>
<dbReference type="InterPro" id="IPR052155">
    <property type="entry name" value="Biofilm_reg_signaling"/>
</dbReference>
<proteinExistence type="predicted"/>
<dbReference type="InterPro" id="IPR003018">
    <property type="entry name" value="GAF"/>
</dbReference>
<gene>
    <name evidence="5" type="ORF">S01H4_00178</name>
</gene>
<dbReference type="InterPro" id="IPR000014">
    <property type="entry name" value="PAS"/>
</dbReference>
<dbReference type="InterPro" id="IPR013655">
    <property type="entry name" value="PAS_fold_3"/>
</dbReference>
<dbReference type="InterPro" id="IPR029016">
    <property type="entry name" value="GAF-like_dom_sf"/>
</dbReference>
<dbReference type="EMBL" id="BART01000019">
    <property type="protein sequence ID" value="GAG61461.1"/>
    <property type="molecule type" value="Genomic_DNA"/>
</dbReference>
<dbReference type="Gene3D" id="3.30.450.20">
    <property type="entry name" value="PAS domain"/>
    <property type="match status" value="3"/>
</dbReference>
<organism evidence="5">
    <name type="scientific">marine sediment metagenome</name>
    <dbReference type="NCBI Taxonomy" id="412755"/>
    <lineage>
        <taxon>unclassified sequences</taxon>
        <taxon>metagenomes</taxon>
        <taxon>ecological metagenomes</taxon>
    </lineage>
</organism>
<name>X1ANM9_9ZZZZ</name>
<dbReference type="PANTHER" id="PTHR44757:SF2">
    <property type="entry name" value="BIOFILM ARCHITECTURE MAINTENANCE PROTEIN MBAA"/>
    <property type="match status" value="1"/>
</dbReference>
<dbReference type="Pfam" id="PF00989">
    <property type="entry name" value="PAS"/>
    <property type="match status" value="1"/>
</dbReference>
<dbReference type="SMART" id="SM00267">
    <property type="entry name" value="GGDEF"/>
    <property type="match status" value="1"/>
</dbReference>
<dbReference type="Pfam" id="PF13185">
    <property type="entry name" value="GAF_2"/>
    <property type="match status" value="1"/>
</dbReference>
<dbReference type="InterPro" id="IPR000700">
    <property type="entry name" value="PAS-assoc_C"/>
</dbReference>
<feature type="domain" description="GGDEF" evidence="4">
    <location>
        <begin position="624"/>
        <end position="753"/>
    </location>
</feature>
<feature type="coiled-coil region" evidence="1">
    <location>
        <begin position="158"/>
        <end position="185"/>
    </location>
</feature>
<dbReference type="InterPro" id="IPR013767">
    <property type="entry name" value="PAS_fold"/>
</dbReference>
<dbReference type="NCBIfam" id="TIGR00229">
    <property type="entry name" value="sensory_box"/>
    <property type="match status" value="3"/>
</dbReference>
<evidence type="ECO:0000256" key="1">
    <source>
        <dbReference type="SAM" id="Coils"/>
    </source>
</evidence>
<dbReference type="CDD" id="cd00130">
    <property type="entry name" value="PAS"/>
    <property type="match status" value="3"/>
</dbReference>
<dbReference type="NCBIfam" id="TIGR00254">
    <property type="entry name" value="GGDEF"/>
    <property type="match status" value="1"/>
</dbReference>
<reference evidence="5" key="1">
    <citation type="journal article" date="2014" name="Front. Microbiol.">
        <title>High frequency of phylogenetically diverse reductive dehalogenase-homologous genes in deep subseafloor sedimentary metagenomes.</title>
        <authorList>
            <person name="Kawai M."/>
            <person name="Futagami T."/>
            <person name="Toyoda A."/>
            <person name="Takaki Y."/>
            <person name="Nishi S."/>
            <person name="Hori S."/>
            <person name="Arai W."/>
            <person name="Tsubouchi T."/>
            <person name="Morono Y."/>
            <person name="Uchiyama I."/>
            <person name="Ito T."/>
            <person name="Fujiyama A."/>
            <person name="Inagaki F."/>
            <person name="Takami H."/>
        </authorList>
    </citation>
    <scope>NUCLEOTIDE SEQUENCE</scope>
    <source>
        <strain evidence="5">Expedition CK06-06</strain>
    </source>
</reference>
<keyword evidence="1" id="KW-0175">Coiled coil</keyword>
<dbReference type="SUPFAM" id="SSF55781">
    <property type="entry name" value="GAF domain-like"/>
    <property type="match status" value="1"/>
</dbReference>
<dbReference type="SMART" id="SM00086">
    <property type="entry name" value="PAC"/>
    <property type="match status" value="3"/>
</dbReference>